<reference evidence="1" key="1">
    <citation type="journal article" date="2012" name="PLoS Genet.">
        <title>Comparative analysis of the genomes of two field isolates of the rice blast fungus Magnaporthe oryzae.</title>
        <authorList>
            <person name="Xue M."/>
            <person name="Yang J."/>
            <person name="Li Z."/>
            <person name="Hu S."/>
            <person name="Yao N."/>
            <person name="Dean R.A."/>
            <person name="Zhao W."/>
            <person name="Shen M."/>
            <person name="Zhang H."/>
            <person name="Li C."/>
            <person name="Liu L."/>
            <person name="Cao L."/>
            <person name="Xu X."/>
            <person name="Xing Y."/>
            <person name="Hsiang T."/>
            <person name="Zhang Z."/>
            <person name="Xu J.R."/>
            <person name="Peng Y.L."/>
        </authorList>
    </citation>
    <scope>NUCLEOTIDE SEQUENCE [LARGE SCALE GENOMIC DNA]</scope>
    <source>
        <strain evidence="1">P131</strain>
    </source>
</reference>
<gene>
    <name evidence="1" type="ORF">OOW_P131scaffold01519g7</name>
</gene>
<proteinExistence type="predicted"/>
<name>L7IT75_PYRO1</name>
<dbReference type="AlphaFoldDB" id="L7IT75"/>
<accession>L7IT75</accession>
<evidence type="ECO:0000313" key="1">
    <source>
        <dbReference type="EMBL" id="ELQ58794.1"/>
    </source>
</evidence>
<dbReference type="EMBL" id="JH795308">
    <property type="protein sequence ID" value="ELQ58794.1"/>
    <property type="molecule type" value="Genomic_DNA"/>
</dbReference>
<organism>
    <name type="scientific">Pyricularia oryzae (strain P131)</name>
    <name type="common">Rice blast fungus</name>
    <name type="synonym">Magnaporthe oryzae</name>
    <dbReference type="NCBI Taxonomy" id="1143193"/>
    <lineage>
        <taxon>Eukaryota</taxon>
        <taxon>Fungi</taxon>
        <taxon>Dikarya</taxon>
        <taxon>Ascomycota</taxon>
        <taxon>Pezizomycotina</taxon>
        <taxon>Sordariomycetes</taxon>
        <taxon>Sordariomycetidae</taxon>
        <taxon>Magnaporthales</taxon>
        <taxon>Pyriculariaceae</taxon>
        <taxon>Pyricularia</taxon>
    </lineage>
</organism>
<protein>
    <submittedName>
        <fullName evidence="1">Uncharacterized protein</fullName>
    </submittedName>
</protein>
<sequence length="145" mass="16450">MYCYLCLSARRRWDAHSMQNLAEASSAAGEVVAYIEFILTSFQQFLRLNGLESVFGSTQKVHTSELLCDRGDFYPYHYSTYNCYKPASLNRLPPRCKGWISKPPLLAIQQPNVFICISIQRMFALGTFSMGMFSAKSDTSYGNVL</sequence>